<evidence type="ECO:0000256" key="3">
    <source>
        <dbReference type="ARBA" id="ARBA00038502"/>
    </source>
</evidence>
<dbReference type="CDD" id="cd04301">
    <property type="entry name" value="NAT_SF"/>
    <property type="match status" value="1"/>
</dbReference>
<dbReference type="SUPFAM" id="SSF55729">
    <property type="entry name" value="Acyl-CoA N-acyltransferases (Nat)"/>
    <property type="match status" value="1"/>
</dbReference>
<sequence>MSVTLRQLEADDWPVVHTWGRLLDYCRFQPWGPDTEDESRAFVAEAAAAWTAAPQIRYAYLVSVDGQAAGTAELNIRNAAHRHGELSYGLHPRVWGKGIGTAVAQQLLEIGFNQLGLHRIMGTCDPRNVGSARVLAKAGMTYEGRMRQTLRIRDGWRDSELFSILEDEWRPASD</sequence>
<comment type="similarity">
    <text evidence="3">Belongs to the acetyltransferase family. RimJ subfamily.</text>
</comment>
<evidence type="ECO:0000256" key="1">
    <source>
        <dbReference type="ARBA" id="ARBA00022679"/>
    </source>
</evidence>
<keyword evidence="2" id="KW-0012">Acyltransferase</keyword>
<dbReference type="InterPro" id="IPR051531">
    <property type="entry name" value="N-acetyltransferase"/>
</dbReference>
<evidence type="ECO:0000313" key="5">
    <source>
        <dbReference type="EMBL" id="OIV39315.1"/>
    </source>
</evidence>
<dbReference type="AlphaFoldDB" id="A0A1J7BKU8"/>
<dbReference type="EMBL" id="MLCF01000002">
    <property type="protein sequence ID" value="OIV39315.1"/>
    <property type="molecule type" value="Genomic_DNA"/>
</dbReference>
<dbReference type="InterPro" id="IPR000182">
    <property type="entry name" value="GNAT_dom"/>
</dbReference>
<dbReference type="GO" id="GO:0016747">
    <property type="term" value="F:acyltransferase activity, transferring groups other than amino-acyl groups"/>
    <property type="evidence" value="ECO:0007669"/>
    <property type="project" value="InterPro"/>
</dbReference>
<dbReference type="OrthoDB" id="9132139at2"/>
<evidence type="ECO:0000259" key="4">
    <source>
        <dbReference type="PROSITE" id="PS51186"/>
    </source>
</evidence>
<dbReference type="STRING" id="1428644.BIV57_00240"/>
<feature type="domain" description="N-acetyltransferase" evidence="4">
    <location>
        <begin position="3"/>
        <end position="163"/>
    </location>
</feature>
<dbReference type="PANTHER" id="PTHR43792">
    <property type="entry name" value="GNAT FAMILY, PUTATIVE (AFU_ORTHOLOGUE AFUA_3G00765)-RELATED-RELATED"/>
    <property type="match status" value="1"/>
</dbReference>
<proteinExistence type="inferred from homology"/>
<dbReference type="PROSITE" id="PS51186">
    <property type="entry name" value="GNAT"/>
    <property type="match status" value="1"/>
</dbReference>
<evidence type="ECO:0000313" key="6">
    <source>
        <dbReference type="Proteomes" id="UP000243342"/>
    </source>
</evidence>
<evidence type="ECO:0000256" key="2">
    <source>
        <dbReference type="ARBA" id="ARBA00023315"/>
    </source>
</evidence>
<reference evidence="5 6" key="1">
    <citation type="submission" date="2016-10" db="EMBL/GenBank/DDBJ databases">
        <title>Genome sequence of Streptomyces gilvigriseus MUSC 26.</title>
        <authorList>
            <person name="Lee L.-H."/>
            <person name="Ser H.-L."/>
        </authorList>
    </citation>
    <scope>NUCLEOTIDE SEQUENCE [LARGE SCALE GENOMIC DNA]</scope>
    <source>
        <strain evidence="5 6">MUSC 26</strain>
    </source>
</reference>
<keyword evidence="1 5" id="KW-0808">Transferase</keyword>
<dbReference type="Gene3D" id="3.40.630.30">
    <property type="match status" value="1"/>
</dbReference>
<keyword evidence="6" id="KW-1185">Reference proteome</keyword>
<dbReference type="InterPro" id="IPR016181">
    <property type="entry name" value="Acyl_CoA_acyltransferase"/>
</dbReference>
<comment type="caution">
    <text evidence="5">The sequence shown here is derived from an EMBL/GenBank/DDBJ whole genome shotgun (WGS) entry which is preliminary data.</text>
</comment>
<dbReference type="Pfam" id="PF13302">
    <property type="entry name" value="Acetyltransf_3"/>
    <property type="match status" value="1"/>
</dbReference>
<accession>A0A1J7BKU8</accession>
<name>A0A1J7BKU8_9ACTN</name>
<protein>
    <submittedName>
        <fullName evidence="5">GNAT family N-acetyltransferase</fullName>
    </submittedName>
</protein>
<organism evidence="5 6">
    <name type="scientific">Mangrovactinospora gilvigrisea</name>
    <dbReference type="NCBI Taxonomy" id="1428644"/>
    <lineage>
        <taxon>Bacteria</taxon>
        <taxon>Bacillati</taxon>
        <taxon>Actinomycetota</taxon>
        <taxon>Actinomycetes</taxon>
        <taxon>Kitasatosporales</taxon>
        <taxon>Streptomycetaceae</taxon>
        <taxon>Mangrovactinospora</taxon>
    </lineage>
</organism>
<dbReference type="PANTHER" id="PTHR43792:SF8">
    <property type="entry name" value="[RIBOSOMAL PROTEIN US5]-ALANINE N-ACETYLTRANSFERASE"/>
    <property type="match status" value="1"/>
</dbReference>
<gene>
    <name evidence="5" type="ORF">BIV57_00240</name>
</gene>
<dbReference type="Proteomes" id="UP000243342">
    <property type="component" value="Unassembled WGS sequence"/>
</dbReference>